<organism evidence="2 3">
    <name type="scientific">Pseudomonas syringae pv. primulae</name>
    <dbReference type="NCBI Taxonomy" id="251707"/>
    <lineage>
        <taxon>Bacteria</taxon>
        <taxon>Pseudomonadati</taxon>
        <taxon>Pseudomonadota</taxon>
        <taxon>Gammaproteobacteria</taxon>
        <taxon>Pseudomonadales</taxon>
        <taxon>Pseudomonadaceae</taxon>
        <taxon>Pseudomonas</taxon>
    </lineage>
</organism>
<evidence type="ECO:0000256" key="1">
    <source>
        <dbReference type="SAM" id="MobiDB-lite"/>
    </source>
</evidence>
<feature type="compositionally biased region" description="Basic and acidic residues" evidence="1">
    <location>
        <begin position="1"/>
        <end position="37"/>
    </location>
</feature>
<comment type="caution">
    <text evidence="2">The sequence shown here is derived from an EMBL/GenBank/DDBJ whole genome shotgun (WGS) entry which is preliminary data.</text>
</comment>
<reference evidence="2 3" key="1">
    <citation type="submission" date="2015-09" db="EMBL/GenBank/DDBJ databases">
        <title>Genome announcement of multiple Pseudomonas syringae strains.</title>
        <authorList>
            <person name="Thakur S."/>
            <person name="Wang P.W."/>
            <person name="Gong Y."/>
            <person name="Weir B.S."/>
            <person name="Guttman D.S."/>
        </authorList>
    </citation>
    <scope>NUCLEOTIDE SEQUENCE [LARGE SCALE GENOMIC DNA]</scope>
    <source>
        <strain evidence="2 3">ICMP3956</strain>
    </source>
</reference>
<name>A0A0P9YHR7_9PSED</name>
<evidence type="ECO:0000313" key="2">
    <source>
        <dbReference type="EMBL" id="KPY33695.1"/>
    </source>
</evidence>
<accession>A0A0P9YHR7</accession>
<proteinExistence type="predicted"/>
<feature type="region of interest" description="Disordered" evidence="1">
    <location>
        <begin position="1"/>
        <end position="46"/>
    </location>
</feature>
<dbReference type="PATRIC" id="fig|251707.3.peg.2768"/>
<dbReference type="Proteomes" id="UP000050562">
    <property type="component" value="Unassembled WGS sequence"/>
</dbReference>
<protein>
    <submittedName>
        <fullName evidence="2">Uncharacterized protein</fullName>
    </submittedName>
</protein>
<dbReference type="AlphaFoldDB" id="A0A0P9YHR7"/>
<gene>
    <name evidence="2" type="ORF">ALO52_02037</name>
</gene>
<dbReference type="EMBL" id="LJRC01000203">
    <property type="protein sequence ID" value="KPY33695.1"/>
    <property type="molecule type" value="Genomic_DNA"/>
</dbReference>
<sequence>MEHLTMTDKKDEKKPEPRDDVPAHSTPEEKERLKDFNKGGIPPGVC</sequence>
<evidence type="ECO:0000313" key="3">
    <source>
        <dbReference type="Proteomes" id="UP000050562"/>
    </source>
</evidence>